<dbReference type="InterPro" id="IPR006580">
    <property type="entry name" value="Znf_TTF"/>
</dbReference>
<dbReference type="SMART" id="SM00597">
    <property type="entry name" value="ZnF_TTF"/>
    <property type="match status" value="1"/>
</dbReference>
<dbReference type="PANTHER" id="PTHR11697">
    <property type="entry name" value="GENERAL TRANSCRIPTION FACTOR 2-RELATED ZINC FINGER PROTEIN"/>
    <property type="match status" value="1"/>
</dbReference>
<evidence type="ECO:0000313" key="3">
    <source>
        <dbReference type="Proteomes" id="UP001652660"/>
    </source>
</evidence>
<name>A0A6P6V2H6_COFAR</name>
<organism evidence="3 4">
    <name type="scientific">Coffea arabica</name>
    <name type="common">Arabian coffee</name>
    <dbReference type="NCBI Taxonomy" id="13443"/>
    <lineage>
        <taxon>Eukaryota</taxon>
        <taxon>Viridiplantae</taxon>
        <taxon>Streptophyta</taxon>
        <taxon>Embryophyta</taxon>
        <taxon>Tracheophyta</taxon>
        <taxon>Spermatophyta</taxon>
        <taxon>Magnoliopsida</taxon>
        <taxon>eudicotyledons</taxon>
        <taxon>Gunneridae</taxon>
        <taxon>Pentapetalae</taxon>
        <taxon>asterids</taxon>
        <taxon>lamiids</taxon>
        <taxon>Gentianales</taxon>
        <taxon>Rubiaceae</taxon>
        <taxon>Ixoroideae</taxon>
        <taxon>Gardenieae complex</taxon>
        <taxon>Bertiereae - Coffeeae clade</taxon>
        <taxon>Coffeeae</taxon>
        <taxon>Coffea</taxon>
    </lineage>
</organism>
<proteinExistence type="predicted"/>
<dbReference type="OrthoDB" id="1929285at2759"/>
<dbReference type="InterPro" id="IPR012337">
    <property type="entry name" value="RNaseH-like_sf"/>
</dbReference>
<dbReference type="PANTHER" id="PTHR11697:SF230">
    <property type="entry name" value="ZINC FINGER, MYM DOMAIN CONTAINING 1"/>
    <property type="match status" value="1"/>
</dbReference>
<sequence length="400" mass="45761">MERYFKRKSMEKESSNKEEAKDNESAKKDNKRSCMGINLDELPADPAQRKKIGDYHPNLQDEIRRYYLQKGPCQLREHVFPQRKIGKKMRRFVRGWFDDYKNWLEYSIEKDAAYCLCCYLYRPDVGEQSGGDSFIKEGFTNWKKKDRFDVHVGGPNSAYNLRWNIQKDISNALTSETTSIIVNDIGHGLFAILCDESRDASTKEQLAVVIRYVDSHGYVIEHFLGILHLRDTTALSLKKAIDVLFSKQGLSISQIHGQGYDGASNMRGEYNGLKTLIMKENGFAYYIHCFAHQLQLSLVRVAKKHVQVSSMYNTLSTLVHVLEGSSKRQEILKEQCLKKVVDDLMTGDLVSGRGLNQETSLQRACDTCWGSHFGSLLKLVLMYDSVIDVLLIIENDGLVE</sequence>
<reference evidence="4" key="2">
    <citation type="submission" date="2025-08" db="UniProtKB">
        <authorList>
            <consortium name="RefSeq"/>
        </authorList>
    </citation>
    <scope>IDENTIFICATION</scope>
    <source>
        <tissue evidence="4">Leaves</tissue>
    </source>
</reference>
<accession>A0A6P6V2H6</accession>
<dbReference type="InterPro" id="IPR025398">
    <property type="entry name" value="DUF4371"/>
</dbReference>
<dbReference type="InterPro" id="IPR055298">
    <property type="entry name" value="AtLOH3-like"/>
</dbReference>
<evidence type="ECO:0000259" key="2">
    <source>
        <dbReference type="SMART" id="SM00597"/>
    </source>
</evidence>
<evidence type="ECO:0000256" key="1">
    <source>
        <dbReference type="SAM" id="MobiDB-lite"/>
    </source>
</evidence>
<dbReference type="RefSeq" id="XP_027096082.1">
    <property type="nucleotide sequence ID" value="XM_027240281.1"/>
</dbReference>
<dbReference type="Proteomes" id="UP001652660">
    <property type="component" value="Chromosome 11c"/>
</dbReference>
<dbReference type="SUPFAM" id="SSF53098">
    <property type="entry name" value="Ribonuclease H-like"/>
    <property type="match status" value="1"/>
</dbReference>
<feature type="domain" description="TTF-type" evidence="2">
    <location>
        <begin position="88"/>
        <end position="175"/>
    </location>
</feature>
<protein>
    <recommendedName>
        <fullName evidence="2">TTF-type domain-containing protein</fullName>
    </recommendedName>
</protein>
<reference evidence="3" key="1">
    <citation type="journal article" date="2025" name="Foods">
        <title>Unveiling the Microbial Signatures of Arabica Coffee Cherries: Insights into Ripeness Specific Diversity, Functional Traits, and Implications for Quality and Safety.</title>
        <authorList>
            <consortium name="RefSeq"/>
            <person name="Tenea G.N."/>
            <person name="Cifuentes V."/>
            <person name="Reyes P."/>
            <person name="Cevallos-Vallejos M."/>
        </authorList>
    </citation>
    <scope>NUCLEOTIDE SEQUENCE [LARGE SCALE GENOMIC DNA]</scope>
</reference>
<gene>
    <name evidence="4" type="primary">LOC113715978</name>
</gene>
<dbReference type="AlphaFoldDB" id="A0A6P6V2H6"/>
<dbReference type="Pfam" id="PF14291">
    <property type="entry name" value="DUF4371"/>
    <property type="match status" value="1"/>
</dbReference>
<dbReference type="GeneID" id="113715978"/>
<keyword evidence="3" id="KW-1185">Reference proteome</keyword>
<feature type="region of interest" description="Disordered" evidence="1">
    <location>
        <begin position="1"/>
        <end position="32"/>
    </location>
</feature>
<evidence type="ECO:0000313" key="4">
    <source>
        <dbReference type="RefSeq" id="XP_027096082.1"/>
    </source>
</evidence>